<dbReference type="PANTHER" id="PTHR22916:SF3">
    <property type="entry name" value="UDP-GLCNAC:BETAGAL BETA-1,3-N-ACETYLGLUCOSAMINYLTRANSFERASE-LIKE PROTEIN 1"/>
    <property type="match status" value="1"/>
</dbReference>
<sequence>MKPLVSIVIPVFNSDEYLAETIESAIHQSYPNTEIIIIDDGSTDRSLQIAKGYIKHGVNVKSQPNKGASAARNHGISLAKGSYIQFLDADDLLHPDKITHQIQTIQEYSNLILIGSTWQRFDENINKAYKKRPYTENETKFFEKEEWLIDRPYMIPHTWLVSRKLISLAGLWNEKLSFNDDGEFFYRIVAASNGVVIDHRASAYYRSGNLNSLSHKRDRAAMISWLQSVRSYKFIVKQVVGERGNDAVDKSFFELSYNCIDTFPDLIEICKREMYNPNKQYYLSDKLVYNLTKIIGLRKAKKVRSIISGIRDIGVVSKVIYKTKNLIGWSSYCL</sequence>
<dbReference type="InterPro" id="IPR001173">
    <property type="entry name" value="Glyco_trans_2-like"/>
</dbReference>
<dbReference type="RefSeq" id="WP_236134326.1">
    <property type="nucleotide sequence ID" value="NZ_JAKGTH010000009.1"/>
</dbReference>
<protein>
    <submittedName>
        <fullName evidence="2">Glycosyltransferase</fullName>
    </submittedName>
</protein>
<dbReference type="InterPro" id="IPR029044">
    <property type="entry name" value="Nucleotide-diphossugar_trans"/>
</dbReference>
<dbReference type="PANTHER" id="PTHR22916">
    <property type="entry name" value="GLYCOSYLTRANSFERASE"/>
    <property type="match status" value="1"/>
</dbReference>
<gene>
    <name evidence="2" type="ORF">L1I30_10910</name>
</gene>
<keyword evidence="3" id="KW-1185">Reference proteome</keyword>
<organism evidence="2 3">
    <name type="scientific">Gillisia lutea</name>
    <dbReference type="NCBI Taxonomy" id="2909668"/>
    <lineage>
        <taxon>Bacteria</taxon>
        <taxon>Pseudomonadati</taxon>
        <taxon>Bacteroidota</taxon>
        <taxon>Flavobacteriia</taxon>
        <taxon>Flavobacteriales</taxon>
        <taxon>Flavobacteriaceae</taxon>
        <taxon>Gillisia</taxon>
    </lineage>
</organism>
<evidence type="ECO:0000313" key="3">
    <source>
        <dbReference type="Proteomes" id="UP001179363"/>
    </source>
</evidence>
<comment type="caution">
    <text evidence="2">The sequence shown here is derived from an EMBL/GenBank/DDBJ whole genome shotgun (WGS) entry which is preliminary data.</text>
</comment>
<dbReference type="EMBL" id="JAKGTH010000009">
    <property type="protein sequence ID" value="MCF4102179.1"/>
    <property type="molecule type" value="Genomic_DNA"/>
</dbReference>
<accession>A0ABS9EJZ0</accession>
<feature type="domain" description="Glycosyltransferase 2-like" evidence="1">
    <location>
        <begin position="6"/>
        <end position="166"/>
    </location>
</feature>
<dbReference type="SUPFAM" id="SSF53448">
    <property type="entry name" value="Nucleotide-diphospho-sugar transferases"/>
    <property type="match status" value="1"/>
</dbReference>
<evidence type="ECO:0000313" key="2">
    <source>
        <dbReference type="EMBL" id="MCF4102179.1"/>
    </source>
</evidence>
<proteinExistence type="predicted"/>
<reference evidence="2" key="1">
    <citation type="submission" date="2022-01" db="EMBL/GenBank/DDBJ databases">
        <title>Gillisia lutea sp. nov., isolated from marine plastic residues from the Malvarosa beach (Valencia, Spain).</title>
        <authorList>
            <person name="Vidal-Verdu A."/>
            <person name="Molina-Menor E."/>
            <person name="Satari L."/>
            <person name="Pascual J."/>
            <person name="Pereto J."/>
            <person name="Porcar M."/>
        </authorList>
    </citation>
    <scope>NUCLEOTIDE SEQUENCE</scope>
    <source>
        <strain evidence="2">M10.2A</strain>
    </source>
</reference>
<dbReference type="Gene3D" id="3.90.550.10">
    <property type="entry name" value="Spore Coat Polysaccharide Biosynthesis Protein SpsA, Chain A"/>
    <property type="match status" value="1"/>
</dbReference>
<dbReference type="Pfam" id="PF00535">
    <property type="entry name" value="Glycos_transf_2"/>
    <property type="match status" value="1"/>
</dbReference>
<dbReference type="Proteomes" id="UP001179363">
    <property type="component" value="Unassembled WGS sequence"/>
</dbReference>
<name>A0ABS9EJZ0_9FLAO</name>
<evidence type="ECO:0000259" key="1">
    <source>
        <dbReference type="Pfam" id="PF00535"/>
    </source>
</evidence>